<name>A0A3G5ADC5_9VIRU</name>
<dbReference type="EMBL" id="MK072403">
    <property type="protein sequence ID" value="AYV84271.1"/>
    <property type="molecule type" value="Genomic_DNA"/>
</dbReference>
<accession>A0A3G5ADC5</accession>
<organism evidence="1">
    <name type="scientific">Hyperionvirus sp</name>
    <dbReference type="NCBI Taxonomy" id="2487770"/>
    <lineage>
        <taxon>Viruses</taxon>
        <taxon>Varidnaviria</taxon>
        <taxon>Bamfordvirae</taxon>
        <taxon>Nucleocytoviricota</taxon>
        <taxon>Megaviricetes</taxon>
        <taxon>Imitervirales</taxon>
        <taxon>Mimiviridae</taxon>
        <taxon>Klosneuvirinae</taxon>
    </lineage>
</organism>
<reference evidence="1" key="1">
    <citation type="submission" date="2018-10" db="EMBL/GenBank/DDBJ databases">
        <title>Hidden diversity of soil giant viruses.</title>
        <authorList>
            <person name="Schulz F."/>
            <person name="Alteio L."/>
            <person name="Goudeau D."/>
            <person name="Ryan E.M."/>
            <person name="Malmstrom R.R."/>
            <person name="Blanchard J."/>
            <person name="Woyke T."/>
        </authorList>
    </citation>
    <scope>NUCLEOTIDE SEQUENCE</scope>
    <source>
        <strain evidence="1">HYV1</strain>
    </source>
</reference>
<proteinExistence type="predicted"/>
<protein>
    <submittedName>
        <fullName evidence="1">Uncharacterized protein</fullName>
    </submittedName>
</protein>
<gene>
    <name evidence="1" type="ORF">Hyperionvirus21_5</name>
</gene>
<evidence type="ECO:0000313" key="1">
    <source>
        <dbReference type="EMBL" id="AYV84271.1"/>
    </source>
</evidence>
<sequence>MRTKGILGEPIRVKPVQWAAMIFRDPSVVWYERFGAQLSEGVW</sequence>